<dbReference type="HOGENOM" id="CLU_037447_0_0_1"/>
<reference evidence="5" key="1">
    <citation type="submission" date="2011-10" db="EMBL/GenBank/DDBJ databases">
        <authorList>
            <person name="Genoscope - CEA"/>
        </authorList>
    </citation>
    <scope>NUCLEOTIDE SEQUENCE</scope>
</reference>
<dbReference type="PROSITE" id="PS51140">
    <property type="entry name" value="CUE"/>
    <property type="match status" value="1"/>
</dbReference>
<feature type="compositionally biased region" description="Polar residues" evidence="2">
    <location>
        <begin position="263"/>
        <end position="273"/>
    </location>
</feature>
<feature type="region of interest" description="Disordered" evidence="2">
    <location>
        <begin position="236"/>
        <end position="382"/>
    </location>
</feature>
<feature type="compositionally biased region" description="Basic and acidic residues" evidence="2">
    <location>
        <begin position="193"/>
        <end position="205"/>
    </location>
</feature>
<sequence length="382" mass="42790">MSKSNKSGTEGLTVVPNEPVTLDENKSSDAAVKEDNTGKVDDKKGETVAKDEDSTKDTKEEKEVEKKETNAEEKPSEKEKSSKETYDEEAPPPPPPPRPVSPVTQMKQELKGAFPNVEEKYITAALIASRGQIDPAFNALLYLSDPSVEPEIPISAVPSAPTYDLTDDEKLARKLQQEFEQEDRRRRSKHLKEKRERERLRRIEQGEDDSPDELDQIKETFTQSLEGARTTLNGWVSGIAKKFQDPNEESSGRYRTEERGNYSHPNSGSSQNKKLFGALGGSSYFSNTERVNKKSNFDDDPQLISNDFSSKIRMNDGDDVAPSLPRRRDDNEFRSGNKPEITPGSTKWQQLNSDVPLDSDAFLVTDSEDEESTPKDAKQGTK</sequence>
<dbReference type="InParanoid" id="G8Y810"/>
<dbReference type="PANTHER" id="PTHR16461">
    <property type="entry name" value="TOLL-INTERACTING PROTEIN"/>
    <property type="match status" value="1"/>
</dbReference>
<proteinExistence type="predicted"/>
<dbReference type="STRING" id="559304.G8Y810"/>
<feature type="compositionally biased region" description="Pro residues" evidence="2">
    <location>
        <begin position="91"/>
        <end position="100"/>
    </location>
</feature>
<feature type="domain" description="CUE" evidence="3">
    <location>
        <begin position="102"/>
        <end position="145"/>
    </location>
</feature>
<dbReference type="Proteomes" id="UP000005222">
    <property type="component" value="Chromosome L"/>
</dbReference>
<dbReference type="OrthoDB" id="9942608at2759"/>
<evidence type="ECO:0000313" key="4">
    <source>
        <dbReference type="EMBL" id="CCE83709.1"/>
    </source>
</evidence>
<feature type="region of interest" description="Disordered" evidence="2">
    <location>
        <begin position="174"/>
        <end position="222"/>
    </location>
</feature>
<organism evidence="5 6">
    <name type="scientific">Pichia sorbitophila (strain ATCC MYA-4447 / BCRC 22081 / CBS 7064 / NBRC 10061 / NRRL Y-12695)</name>
    <name type="common">Hybrid yeast</name>
    <dbReference type="NCBI Taxonomy" id="559304"/>
    <lineage>
        <taxon>Eukaryota</taxon>
        <taxon>Fungi</taxon>
        <taxon>Dikarya</taxon>
        <taxon>Ascomycota</taxon>
        <taxon>Saccharomycotina</taxon>
        <taxon>Pichiomycetes</taxon>
        <taxon>Debaryomycetaceae</taxon>
        <taxon>Millerozyma</taxon>
    </lineage>
</organism>
<feature type="compositionally biased region" description="Basic and acidic residues" evidence="2">
    <location>
        <begin position="23"/>
        <end position="85"/>
    </location>
</feature>
<dbReference type="FunCoup" id="G8Y810">
    <property type="interactions" value="118"/>
</dbReference>
<evidence type="ECO:0000259" key="3">
    <source>
        <dbReference type="PROSITE" id="PS51140"/>
    </source>
</evidence>
<accession>G8Y810</accession>
<dbReference type="Gene3D" id="1.10.8.10">
    <property type="entry name" value="DNA helicase RuvA subunit, C-terminal domain"/>
    <property type="match status" value="1"/>
</dbReference>
<feature type="compositionally biased region" description="Basic and acidic residues" evidence="2">
    <location>
        <begin position="372"/>
        <end position="382"/>
    </location>
</feature>
<keyword evidence="6" id="KW-1185">Reference proteome</keyword>
<dbReference type="GO" id="GO:0006511">
    <property type="term" value="P:ubiquitin-dependent protein catabolic process"/>
    <property type="evidence" value="ECO:0007669"/>
    <property type="project" value="TreeGrafter"/>
</dbReference>
<evidence type="ECO:0000313" key="5">
    <source>
        <dbReference type="EMBL" id="CCE84740.1"/>
    </source>
</evidence>
<dbReference type="Pfam" id="PF02845">
    <property type="entry name" value="CUE"/>
    <property type="match status" value="1"/>
</dbReference>
<evidence type="ECO:0000256" key="2">
    <source>
        <dbReference type="SAM" id="MobiDB-lite"/>
    </source>
</evidence>
<keyword evidence="1" id="KW-0833">Ubl conjugation pathway</keyword>
<dbReference type="InterPro" id="IPR003892">
    <property type="entry name" value="CUE"/>
</dbReference>
<dbReference type="AlphaFoldDB" id="G8Y810"/>
<dbReference type="Proteomes" id="UP000005222">
    <property type="component" value="Chromosome K"/>
</dbReference>
<feature type="compositionally biased region" description="Basic and acidic residues" evidence="2">
    <location>
        <begin position="326"/>
        <end position="337"/>
    </location>
</feature>
<dbReference type="GO" id="GO:0031624">
    <property type="term" value="F:ubiquitin conjugating enzyme binding"/>
    <property type="evidence" value="ECO:0007669"/>
    <property type="project" value="TreeGrafter"/>
</dbReference>
<feature type="compositionally biased region" description="Polar residues" evidence="2">
    <location>
        <begin position="343"/>
        <end position="353"/>
    </location>
</feature>
<gene>
    <name evidence="5" type="primary">Piso0_004295</name>
    <name evidence="4" type="ORF">GNLVRS01_PISO0K13738g</name>
    <name evidence="5" type="ORF">GNLVRS01_PISO0L13739g</name>
</gene>
<dbReference type="FunFam" id="1.10.8.10:FF:000064">
    <property type="entry name" value="Similar to CUE domain-containing protein"/>
    <property type="match status" value="1"/>
</dbReference>
<feature type="region of interest" description="Disordered" evidence="2">
    <location>
        <begin position="1"/>
        <end position="111"/>
    </location>
</feature>
<name>G8Y810_PICSO</name>
<protein>
    <submittedName>
        <fullName evidence="5">Piso0_004295 protein</fullName>
    </submittedName>
</protein>
<feature type="compositionally biased region" description="Polar residues" evidence="2">
    <location>
        <begin position="1"/>
        <end position="10"/>
    </location>
</feature>
<evidence type="ECO:0000313" key="6">
    <source>
        <dbReference type="Proteomes" id="UP000005222"/>
    </source>
</evidence>
<dbReference type="InterPro" id="IPR041807">
    <property type="entry name" value="Cue5/Don1_CUE"/>
</dbReference>
<dbReference type="InterPro" id="IPR009060">
    <property type="entry name" value="UBA-like_sf"/>
</dbReference>
<feature type="compositionally biased region" description="Basic and acidic residues" evidence="2">
    <location>
        <begin position="242"/>
        <end position="261"/>
    </location>
</feature>
<dbReference type="EMBL" id="FO082048">
    <property type="protein sequence ID" value="CCE84740.1"/>
    <property type="molecule type" value="Genomic_DNA"/>
</dbReference>
<reference evidence="6" key="2">
    <citation type="journal article" date="2012" name="G3 (Bethesda)">
        <title>Pichia sorbitophila, an interspecies yeast hybrid reveals early steps of genome resolution following polyploidization.</title>
        <authorList>
            <person name="Leh Louis V."/>
            <person name="Despons L."/>
            <person name="Friedrich A."/>
            <person name="Martin T."/>
            <person name="Durrens P."/>
            <person name="Casaregola S."/>
            <person name="Neuveglise C."/>
            <person name="Fairhead C."/>
            <person name="Marck C."/>
            <person name="Cruz J.A."/>
            <person name="Straub M.L."/>
            <person name="Kugler V."/>
            <person name="Sacerdot C."/>
            <person name="Uzunov Z."/>
            <person name="Thierry A."/>
            <person name="Weiss S."/>
            <person name="Bleykasten C."/>
            <person name="De Montigny J."/>
            <person name="Jacques N."/>
            <person name="Jung P."/>
            <person name="Lemaire M."/>
            <person name="Mallet S."/>
            <person name="Morel G."/>
            <person name="Richard G.F."/>
            <person name="Sarkar A."/>
            <person name="Savel G."/>
            <person name="Schacherer J."/>
            <person name="Seret M.L."/>
            <person name="Talla E."/>
            <person name="Samson G."/>
            <person name="Jubin C."/>
            <person name="Poulain J."/>
            <person name="Vacherie B."/>
            <person name="Barbe V."/>
            <person name="Pelletier E."/>
            <person name="Sherman D.J."/>
            <person name="Westhof E."/>
            <person name="Weissenbach J."/>
            <person name="Baret P.V."/>
            <person name="Wincker P."/>
            <person name="Gaillardin C."/>
            <person name="Dujon B."/>
            <person name="Souciet J.L."/>
        </authorList>
    </citation>
    <scope>NUCLEOTIDE SEQUENCE [LARGE SCALE GENOMIC DNA]</scope>
    <source>
        <strain evidence="6">ATCC MYA-4447 / BCRC 22081 / CBS 7064 / NBRC 10061 / NRRL Y-12695</strain>
    </source>
</reference>
<dbReference type="GO" id="GO:0005737">
    <property type="term" value="C:cytoplasm"/>
    <property type="evidence" value="ECO:0007669"/>
    <property type="project" value="TreeGrafter"/>
</dbReference>
<dbReference type="SMART" id="SM00546">
    <property type="entry name" value="CUE"/>
    <property type="match status" value="1"/>
</dbReference>
<dbReference type="EMBL" id="FO082049">
    <property type="protein sequence ID" value="CCE83709.1"/>
    <property type="molecule type" value="Genomic_DNA"/>
</dbReference>
<dbReference type="SUPFAM" id="SSF46934">
    <property type="entry name" value="UBA-like"/>
    <property type="match status" value="1"/>
</dbReference>
<evidence type="ECO:0000256" key="1">
    <source>
        <dbReference type="ARBA" id="ARBA00022786"/>
    </source>
</evidence>
<dbReference type="PANTHER" id="PTHR16461:SF5">
    <property type="entry name" value="TOLL-INTERACTING PROTEIN"/>
    <property type="match status" value="1"/>
</dbReference>
<feature type="compositionally biased region" description="Basic and acidic residues" evidence="2">
    <location>
        <begin position="174"/>
        <end position="185"/>
    </location>
</feature>
<dbReference type="eggNOG" id="KOG0504">
    <property type="taxonomic scope" value="Eukaryota"/>
</dbReference>
<dbReference type="CDD" id="cd14372">
    <property type="entry name" value="CUE_Cue5p_like"/>
    <property type="match status" value="1"/>
</dbReference>
<dbReference type="GO" id="GO:0043130">
    <property type="term" value="F:ubiquitin binding"/>
    <property type="evidence" value="ECO:0007669"/>
    <property type="project" value="InterPro"/>
</dbReference>